<name>A0A6J6SLE2_9ZZZZ</name>
<sequence length="138" mass="15335">MQPIVEEVDAGVCAHAQGFADGFARPLRAHRHDGDLGSVRFTESQCLFDRVLIEFIHHAISGLAIEGRIVGAKLLLCPRIRNLLHADGDLHGNPSMFDDKHFDDKCTANFVIFWVPSRRLSRRTASIGIDPSLDTSMK</sequence>
<reference evidence="1" key="1">
    <citation type="submission" date="2020-05" db="EMBL/GenBank/DDBJ databases">
        <authorList>
            <person name="Chiriac C."/>
            <person name="Salcher M."/>
            <person name="Ghai R."/>
            <person name="Kavagutti S V."/>
        </authorList>
    </citation>
    <scope>NUCLEOTIDE SEQUENCE</scope>
</reference>
<dbReference type="EMBL" id="CAEZYW010000049">
    <property type="protein sequence ID" value="CAB4735558.1"/>
    <property type="molecule type" value="Genomic_DNA"/>
</dbReference>
<accession>A0A6J6SLE2</accession>
<proteinExistence type="predicted"/>
<dbReference type="AlphaFoldDB" id="A0A6J6SLE2"/>
<evidence type="ECO:0000313" key="1">
    <source>
        <dbReference type="EMBL" id="CAB4735558.1"/>
    </source>
</evidence>
<protein>
    <submittedName>
        <fullName evidence="1">Unannotated protein</fullName>
    </submittedName>
</protein>
<gene>
    <name evidence="1" type="ORF">UFOPK2786_00468</name>
</gene>
<organism evidence="1">
    <name type="scientific">freshwater metagenome</name>
    <dbReference type="NCBI Taxonomy" id="449393"/>
    <lineage>
        <taxon>unclassified sequences</taxon>
        <taxon>metagenomes</taxon>
        <taxon>ecological metagenomes</taxon>
    </lineage>
</organism>